<evidence type="ECO:0000259" key="27">
    <source>
        <dbReference type="PROSITE" id="PS50290"/>
    </source>
</evidence>
<evidence type="ECO:0000256" key="11">
    <source>
        <dbReference type="ARBA" id="ARBA00022679"/>
    </source>
</evidence>
<comment type="catalytic activity">
    <reaction evidence="20">
        <text>L-seryl-[protein] + ATP = O-phospho-L-seryl-[protein] + ADP + H(+)</text>
        <dbReference type="Rhea" id="RHEA:17989"/>
        <dbReference type="Rhea" id="RHEA-COMP:9863"/>
        <dbReference type="Rhea" id="RHEA-COMP:11604"/>
        <dbReference type="ChEBI" id="CHEBI:15378"/>
        <dbReference type="ChEBI" id="CHEBI:29999"/>
        <dbReference type="ChEBI" id="CHEBI:30616"/>
        <dbReference type="ChEBI" id="CHEBI:83421"/>
        <dbReference type="ChEBI" id="CHEBI:456216"/>
        <dbReference type="EC" id="2.7.11.1"/>
    </reaction>
    <physiologicalReaction direction="left-to-right" evidence="20">
        <dbReference type="Rhea" id="RHEA:17990"/>
    </physiologicalReaction>
</comment>
<evidence type="ECO:0000256" key="17">
    <source>
        <dbReference type="ARBA" id="ARBA00023098"/>
    </source>
</evidence>
<dbReference type="EC" id="2.7.11.1" evidence="7"/>
<comment type="subunit">
    <text evidence="22">Heterodimer of a catalytic subunit PIK3CB and a p85 regulatory subunit (PIK3R1, PIK3R2 or PIK3R3). Interaction with PIK3R2 is required for nuclear localization and nuclear export. Part of a complex with PIK3R1 and PTEN. Binding to PTEN may antagonize the lipid kinase activity under normal growth conditions. Part of a complex involved in autophagosome formation composed of PIK3C3 and PIK3R4. Interacts with BECN1, ATG14 and RAB5A.</text>
</comment>
<dbReference type="InterPro" id="IPR001263">
    <property type="entry name" value="PI3K_accessory_dom"/>
</dbReference>
<keyword evidence="33" id="KW-1185">Reference proteome</keyword>
<dbReference type="SUPFAM" id="SSF54236">
    <property type="entry name" value="Ubiquitin-like"/>
    <property type="match status" value="1"/>
</dbReference>
<keyword evidence="15" id="KW-0130">Cell adhesion</keyword>
<dbReference type="GO" id="GO:0005942">
    <property type="term" value="C:phosphatidylinositol 3-kinase complex"/>
    <property type="evidence" value="ECO:0007669"/>
    <property type="project" value="TreeGrafter"/>
</dbReference>
<keyword evidence="12" id="KW-0547">Nucleotide-binding</keyword>
<evidence type="ECO:0000256" key="13">
    <source>
        <dbReference type="ARBA" id="ARBA00022777"/>
    </source>
</evidence>
<evidence type="ECO:0000256" key="2">
    <source>
        <dbReference type="ARBA" id="ARBA00004496"/>
    </source>
</evidence>
<evidence type="ECO:0000256" key="1">
    <source>
        <dbReference type="ARBA" id="ARBA00004123"/>
    </source>
</evidence>
<dbReference type="InterPro" id="IPR015433">
    <property type="entry name" value="PI3/4_kinase"/>
</dbReference>
<gene>
    <name evidence="32" type="primary">PIK3CB</name>
</gene>
<feature type="chain" id="PRO_5044244778" description="Phosphatidylinositol 4,5-bisphosphate 3-kinase catalytic subunit beta isoform" evidence="26">
    <location>
        <begin position="18"/>
        <end position="1101"/>
    </location>
</feature>
<feature type="domain" description="PI3K-ABD" evidence="28">
    <location>
        <begin position="53"/>
        <end position="142"/>
    </location>
</feature>
<dbReference type="GO" id="GO:0005829">
    <property type="term" value="C:cytosol"/>
    <property type="evidence" value="ECO:0007669"/>
    <property type="project" value="UniProtKB-ARBA"/>
</dbReference>
<feature type="signal peptide" evidence="26">
    <location>
        <begin position="1"/>
        <end position="17"/>
    </location>
</feature>
<dbReference type="PROSITE" id="PS00916">
    <property type="entry name" value="PI3_4_KINASE_2"/>
    <property type="match status" value="1"/>
</dbReference>
<dbReference type="GO" id="GO:0043491">
    <property type="term" value="P:phosphatidylinositol 3-kinase/protein kinase B signal transduction"/>
    <property type="evidence" value="ECO:0007669"/>
    <property type="project" value="TreeGrafter"/>
</dbReference>
<dbReference type="FunFam" id="2.60.40.150:FF:000046">
    <property type="entry name" value="Phosphatidylinositol 4,5-bisphosphate 3-kinase catalytic subunit"/>
    <property type="match status" value="1"/>
</dbReference>
<dbReference type="GO" id="GO:0006897">
    <property type="term" value="P:endocytosis"/>
    <property type="evidence" value="ECO:0007669"/>
    <property type="project" value="UniProtKB-KW"/>
</dbReference>
<proteinExistence type="inferred from homology"/>
<dbReference type="GO" id="GO:0005524">
    <property type="term" value="F:ATP binding"/>
    <property type="evidence" value="ECO:0007669"/>
    <property type="project" value="UniProtKB-KW"/>
</dbReference>
<evidence type="ECO:0000259" key="31">
    <source>
        <dbReference type="PROSITE" id="PS51547"/>
    </source>
</evidence>
<feature type="domain" description="C2 PI3K-type" evidence="31">
    <location>
        <begin position="354"/>
        <end position="521"/>
    </location>
</feature>
<evidence type="ECO:0000256" key="19">
    <source>
        <dbReference type="ARBA" id="ARBA00023981"/>
    </source>
</evidence>
<dbReference type="GO" id="GO:0006914">
    <property type="term" value="P:autophagy"/>
    <property type="evidence" value="ECO:0007669"/>
    <property type="project" value="UniProtKB-KW"/>
</dbReference>
<evidence type="ECO:0000256" key="4">
    <source>
        <dbReference type="ARBA" id="ARBA00005189"/>
    </source>
</evidence>
<dbReference type="UniPathway" id="UPA00220"/>
<dbReference type="InterPro" id="IPR029071">
    <property type="entry name" value="Ubiquitin-like_domsf"/>
</dbReference>
<dbReference type="Gene3D" id="1.25.40.70">
    <property type="entry name" value="Phosphatidylinositol 3-kinase, accessory domain (PIK)"/>
    <property type="match status" value="1"/>
</dbReference>
<evidence type="ECO:0000256" key="16">
    <source>
        <dbReference type="ARBA" id="ARBA00023006"/>
    </source>
</evidence>
<dbReference type="InterPro" id="IPR000341">
    <property type="entry name" value="PI3K_Ras-bd_dom"/>
</dbReference>
<dbReference type="GO" id="GO:0016477">
    <property type="term" value="P:cell migration"/>
    <property type="evidence" value="ECO:0007669"/>
    <property type="project" value="TreeGrafter"/>
</dbReference>
<dbReference type="Ensembl" id="ENSOTST00005010906.2">
    <property type="protein sequence ID" value="ENSOTSP00005009887.2"/>
    <property type="gene ID" value="ENSOTSG00005005287.2"/>
</dbReference>
<dbReference type="SMART" id="SM00144">
    <property type="entry name" value="PI3K_rbd"/>
    <property type="match status" value="1"/>
</dbReference>
<evidence type="ECO:0000256" key="26">
    <source>
        <dbReference type="SAM" id="SignalP"/>
    </source>
</evidence>
<accession>A0A8C8CJD4</accession>
<dbReference type="PROSITE" id="PS51547">
    <property type="entry name" value="C2_PI3K"/>
    <property type="match status" value="1"/>
</dbReference>
<dbReference type="GO" id="GO:0048015">
    <property type="term" value="P:phosphatidylinositol-mediated signaling"/>
    <property type="evidence" value="ECO:0007669"/>
    <property type="project" value="TreeGrafter"/>
</dbReference>
<evidence type="ECO:0000256" key="21">
    <source>
        <dbReference type="ARBA" id="ARBA00051347"/>
    </source>
</evidence>
<comment type="catalytic activity">
    <reaction evidence="19">
        <text>a 1,2-diacyl-sn-glycero-3-phospho-(1D-myo-inositol-4,5-bisphosphate) + ATP = a 1,2-diacyl-sn-glycero-3-phospho-(1D-myo-inositol-3,4,5-trisphosphate) + ADP + H(+)</text>
        <dbReference type="Rhea" id="RHEA:21292"/>
        <dbReference type="ChEBI" id="CHEBI:15378"/>
        <dbReference type="ChEBI" id="CHEBI:30616"/>
        <dbReference type="ChEBI" id="CHEBI:57836"/>
        <dbReference type="ChEBI" id="CHEBI:58456"/>
        <dbReference type="ChEBI" id="CHEBI:456216"/>
        <dbReference type="EC" id="2.7.1.153"/>
    </reaction>
    <physiologicalReaction direction="left-to-right" evidence="19">
        <dbReference type="Rhea" id="RHEA:21293"/>
    </physiologicalReaction>
</comment>
<dbReference type="GeneTree" id="ENSGT00940000157522"/>
<dbReference type="Proteomes" id="UP000694402">
    <property type="component" value="Unassembled WGS sequence"/>
</dbReference>
<reference evidence="32" key="2">
    <citation type="submission" date="2025-09" db="UniProtKB">
        <authorList>
            <consortium name="Ensembl"/>
        </authorList>
    </citation>
    <scope>IDENTIFICATION</scope>
</reference>
<keyword evidence="14" id="KW-0067">ATP-binding</keyword>
<dbReference type="PROSITE" id="PS50290">
    <property type="entry name" value="PI3_4_KINASE_3"/>
    <property type="match status" value="1"/>
</dbReference>
<dbReference type="Gene3D" id="2.60.40.150">
    <property type="entry name" value="C2 domain"/>
    <property type="match status" value="1"/>
</dbReference>
<dbReference type="Pfam" id="PF02192">
    <property type="entry name" value="PI3K_p85B"/>
    <property type="match status" value="1"/>
</dbReference>
<evidence type="ECO:0000259" key="29">
    <source>
        <dbReference type="PROSITE" id="PS51545"/>
    </source>
</evidence>
<feature type="domain" description="PIK helical" evidence="29">
    <location>
        <begin position="549"/>
        <end position="726"/>
    </location>
</feature>
<keyword evidence="8" id="KW-0963">Cytoplasm</keyword>
<dbReference type="Pfam" id="PF00454">
    <property type="entry name" value="PI3_PI4_kinase"/>
    <property type="match status" value="1"/>
</dbReference>
<evidence type="ECO:0000256" key="20">
    <source>
        <dbReference type="ARBA" id="ARBA00048977"/>
    </source>
</evidence>
<protein>
    <recommendedName>
        <fullName evidence="23">Phosphatidylinositol 4,5-bisphosphate 3-kinase catalytic subunit beta isoform</fullName>
        <ecNumber evidence="6">2.7.1.153</ecNumber>
        <ecNumber evidence="7">2.7.11.1</ecNumber>
    </recommendedName>
    <alternativeName>
        <fullName evidence="25">Phosphatidylinositol 4,5-bisphosphate 3-kinase 110 kDa catalytic subunit beta</fullName>
    </alternativeName>
    <alternativeName>
        <fullName evidence="24">Serine/threonine protein kinase PIK3CB</fullName>
    </alternativeName>
</protein>
<keyword evidence="10" id="KW-0254">Endocytosis</keyword>
<evidence type="ECO:0000256" key="12">
    <source>
        <dbReference type="ARBA" id="ARBA00022741"/>
    </source>
</evidence>
<dbReference type="InterPro" id="IPR011009">
    <property type="entry name" value="Kinase-like_dom_sf"/>
</dbReference>
<dbReference type="Gene3D" id="3.30.1010.10">
    <property type="entry name" value="Phosphatidylinositol 3-kinase Catalytic Subunit, Chain A, domain 4"/>
    <property type="match status" value="1"/>
</dbReference>
<dbReference type="EC" id="2.7.1.153" evidence="6"/>
<keyword evidence="13" id="KW-0418">Kinase</keyword>
<dbReference type="PROSITE" id="PS51546">
    <property type="entry name" value="PI3K_RBD"/>
    <property type="match status" value="1"/>
</dbReference>
<dbReference type="InterPro" id="IPR016024">
    <property type="entry name" value="ARM-type_fold"/>
</dbReference>
<evidence type="ECO:0000256" key="5">
    <source>
        <dbReference type="ARBA" id="ARBA00006209"/>
    </source>
</evidence>
<dbReference type="GO" id="GO:0007155">
    <property type="term" value="P:cell adhesion"/>
    <property type="evidence" value="ECO:0007669"/>
    <property type="project" value="UniProtKB-KW"/>
</dbReference>
<evidence type="ECO:0000256" key="9">
    <source>
        <dbReference type="ARBA" id="ARBA00022553"/>
    </source>
</evidence>
<keyword evidence="9" id="KW-0597">Phosphoprotein</keyword>
<dbReference type="CDD" id="cd00872">
    <property type="entry name" value="PI3Ka_I"/>
    <property type="match status" value="1"/>
</dbReference>
<evidence type="ECO:0000256" key="10">
    <source>
        <dbReference type="ARBA" id="ARBA00022583"/>
    </source>
</evidence>
<dbReference type="Pfam" id="PF00613">
    <property type="entry name" value="PI3Ka"/>
    <property type="match status" value="1"/>
</dbReference>
<dbReference type="SUPFAM" id="SSF49562">
    <property type="entry name" value="C2 domain (Calcium/lipid-binding domain, CaLB)"/>
    <property type="match status" value="1"/>
</dbReference>
<comment type="pathway">
    <text evidence="3">Phospholipid metabolism; phosphatidylinositol phosphate biosynthesis.</text>
</comment>
<evidence type="ECO:0000259" key="28">
    <source>
        <dbReference type="PROSITE" id="PS51544"/>
    </source>
</evidence>
<dbReference type="PROSITE" id="PS00915">
    <property type="entry name" value="PI3_4_KINASE_1"/>
    <property type="match status" value="1"/>
</dbReference>
<evidence type="ECO:0000256" key="7">
    <source>
        <dbReference type="ARBA" id="ARBA00012513"/>
    </source>
</evidence>
<dbReference type="Pfam" id="PF00794">
    <property type="entry name" value="PI3K_rbd"/>
    <property type="match status" value="1"/>
</dbReference>
<comment type="similarity">
    <text evidence="5">Belongs to the PI3/PI4-kinase family. Type III PI4K subfamily.</text>
</comment>
<dbReference type="InterPro" id="IPR018936">
    <property type="entry name" value="PI3/4_kinase_CS"/>
</dbReference>
<reference evidence="32" key="1">
    <citation type="submission" date="2025-08" db="UniProtKB">
        <authorList>
            <consortium name="Ensembl"/>
        </authorList>
    </citation>
    <scope>IDENTIFICATION</scope>
</reference>
<dbReference type="InterPro" id="IPR042236">
    <property type="entry name" value="PI3K_accessory_sf"/>
</dbReference>
<dbReference type="FunFam" id="3.30.1010.10:FF:000005">
    <property type="entry name" value="Phosphatidylinositol 4,5-bisphosphate 3-kinase catalytic subunit beta"/>
    <property type="match status" value="1"/>
</dbReference>
<dbReference type="PROSITE" id="PS51545">
    <property type="entry name" value="PIK_HELICAL"/>
    <property type="match status" value="1"/>
</dbReference>
<evidence type="ECO:0000256" key="25">
    <source>
        <dbReference type="ARBA" id="ARBA00080896"/>
    </source>
</evidence>
<evidence type="ECO:0000256" key="15">
    <source>
        <dbReference type="ARBA" id="ARBA00022889"/>
    </source>
</evidence>
<evidence type="ECO:0000256" key="3">
    <source>
        <dbReference type="ARBA" id="ARBA00004805"/>
    </source>
</evidence>
<evidence type="ECO:0000313" key="32">
    <source>
        <dbReference type="Ensembl" id="ENSOTSP00005009887.2"/>
    </source>
</evidence>
<evidence type="ECO:0000256" key="23">
    <source>
        <dbReference type="ARBA" id="ARBA00068828"/>
    </source>
</evidence>
<evidence type="ECO:0000313" key="33">
    <source>
        <dbReference type="Proteomes" id="UP000694402"/>
    </source>
</evidence>
<dbReference type="InterPro" id="IPR036940">
    <property type="entry name" value="PI3/4_kinase_cat_sf"/>
</dbReference>
<dbReference type="SMART" id="SM00145">
    <property type="entry name" value="PI3Ka"/>
    <property type="match status" value="1"/>
</dbReference>
<dbReference type="InterPro" id="IPR035892">
    <property type="entry name" value="C2_domain_sf"/>
</dbReference>
<evidence type="ECO:0000256" key="14">
    <source>
        <dbReference type="ARBA" id="ARBA00022840"/>
    </source>
</evidence>
<keyword evidence="26" id="KW-0732">Signal</keyword>
<keyword evidence="17" id="KW-0443">Lipid metabolism</keyword>
<dbReference type="GO" id="GO:0005634">
    <property type="term" value="C:nucleus"/>
    <property type="evidence" value="ECO:0007669"/>
    <property type="project" value="UniProtKB-SubCell"/>
</dbReference>
<dbReference type="AlphaFoldDB" id="A0A8C8CJD4"/>
<evidence type="ECO:0000256" key="22">
    <source>
        <dbReference type="ARBA" id="ARBA00065016"/>
    </source>
</evidence>
<dbReference type="Pfam" id="PF00792">
    <property type="entry name" value="PI3K_C2"/>
    <property type="match status" value="1"/>
</dbReference>
<dbReference type="InterPro" id="IPR002420">
    <property type="entry name" value="PI3K-type_C2_dom"/>
</dbReference>
<dbReference type="Gene3D" id="3.10.20.770">
    <property type="match status" value="1"/>
</dbReference>
<dbReference type="SMART" id="SM00143">
    <property type="entry name" value="PI3K_p85B"/>
    <property type="match status" value="1"/>
</dbReference>
<keyword evidence="18" id="KW-0539">Nucleus</keyword>
<dbReference type="GO" id="GO:0005886">
    <property type="term" value="C:plasma membrane"/>
    <property type="evidence" value="ECO:0007669"/>
    <property type="project" value="TreeGrafter"/>
</dbReference>
<comment type="catalytic activity">
    <reaction evidence="21">
        <text>1-octadecanoyl-2-(5Z,8Z,11Z,14Z)-eicosatetraenoyl-sn-glycero-3-phospho-1D-myo-inositol 4,5-bisphosphate + ATP = 1-octadecanoyl-2-(5Z,8Z,11Z,14Z-eicosatetraenoyl)-sn-glycero-3-phospho-(1D-myo-inositol 3,4,5-triphosphate) + ADP + H(+)</text>
        <dbReference type="Rhea" id="RHEA:43396"/>
        <dbReference type="ChEBI" id="CHEBI:15378"/>
        <dbReference type="ChEBI" id="CHEBI:30616"/>
        <dbReference type="ChEBI" id="CHEBI:77137"/>
        <dbReference type="ChEBI" id="CHEBI:83243"/>
        <dbReference type="ChEBI" id="CHEBI:456216"/>
    </reaction>
    <physiologicalReaction direction="left-to-right" evidence="21">
        <dbReference type="Rhea" id="RHEA:43397"/>
    </physiologicalReaction>
</comment>
<dbReference type="GO" id="GO:0004674">
    <property type="term" value="F:protein serine/threonine kinase activity"/>
    <property type="evidence" value="ECO:0007669"/>
    <property type="project" value="UniProtKB-EC"/>
</dbReference>
<comment type="subcellular location">
    <subcellularLocation>
        <location evidence="2">Cytoplasm</location>
    </subcellularLocation>
    <subcellularLocation>
        <location evidence="1">Nucleus</location>
    </subcellularLocation>
</comment>
<evidence type="ECO:0000256" key="24">
    <source>
        <dbReference type="ARBA" id="ARBA00076131"/>
    </source>
</evidence>
<dbReference type="PROSITE" id="PS51544">
    <property type="entry name" value="PI3K_ABD"/>
    <property type="match status" value="1"/>
</dbReference>
<feature type="domain" description="PI3K/PI4K catalytic" evidence="27">
    <location>
        <begin position="803"/>
        <end position="1084"/>
    </location>
</feature>
<name>A0A8C8CJD4_ONCTS</name>
<dbReference type="SUPFAM" id="SSF56112">
    <property type="entry name" value="Protein kinase-like (PK-like)"/>
    <property type="match status" value="1"/>
</dbReference>
<dbReference type="PANTHER" id="PTHR10048:SF33">
    <property type="entry name" value="PHOSPHATIDYLINOSITOL 4,5-BISPHOSPHATE 3-KINASE CATALYTIC SUBUNIT BETA ISOFORM"/>
    <property type="match status" value="1"/>
</dbReference>
<sequence>MWLWFFSSSWLLSLTLLFPPPRSLWLSWVLVPAMPPAMTDDLDLWAAHSQLCGEDLVTVDFLLPTGIYIQMDVPREATIQHIKLLLWKQAQSYPLFPSLGEMEGHMFECVNQAAVHEELEDETRRLCDVRPFCPMLKLVTRNCGRAERLLDSKIGVLIGKGLHELDALQDQEVKDFRSKMFRISEEKMQRVQLMTWSEWLQALHHAISFSSLSLFDCCVDVNVLSLQDTASLKVWPSTSPSELMEQALRKWLTTHGPEEEGRQAEQYVLRVSDKLEFLCGDHPLIQYKYIKACLQAKECPHLTLVQVSTVQAMFEKEISAIGAVVNRKSSNPPLPLPPKRRGPSVIGHLTEGEVSTPFKIVLIKGSKVNAEETAKVQVRAGLFHGTELLCKPAVSSESSGRSEHVWNLTLEFDITVSDLPRMARLCFAIYAVMDKVKKQKSTKNAHINKYQTIRKAGKVHYPVAWVNTMVFDYKGQLKTGDIILHSWSSFPDELEEMLNPIGTIQTNPYTENCTALHIHLPDYNPHPILFPPFDKILEKAAEIAGSSDCSTMGRGGKKFHIELKEIMERDPLSQLCENEKDLIWTLRYDCMENFPQSLPKLLLSVKWSKHEDMAQLQALLQIWPKLSPRDALELLDFNYPDQYVREYAVGCLRDMSDEELSQYLLQLVQVLRYEPYYDCALTRFLLNRAQCNRNIGHFLFWHLRSEMHMPAVSVQFSLILEAYCRGSIPHIEVLKKQVEALSKLKSVNELIKLGTIKNARSKTKEAMLTKEAMMTCLRQSGYTETLSDLHSPLNPSVLLSGINVERCRYMDSKMKPLWIVYNNKLLGGDTLGIIFKNGDDLRQDMLTLQILRLMDLLWKEANLDLRIVPYGCLATGDRSGLIEVVSSADTIANIQLTSSNVAAAAAFNKDALLNWLKEKNSGDALEKAIEEFTLSCAGYCVATYVLGIGDRHSDNIMVRSTGQLFHIDFGHILGNFKSKFGIKRERVPFILTHDFIHVIQQGKTGNTEKFGSFRNYCEQAYLILRRNGNLFITLFALMLTAGLPELTSVKDIQYLKDSLALGKTDDEALKQFRQKFDEALRESWTTKVNWMAHNVVKDNRS</sequence>
<dbReference type="CDD" id="cd08693">
    <property type="entry name" value="C2_PI3K_class_I_beta_delta"/>
    <property type="match status" value="1"/>
</dbReference>
<dbReference type="SUPFAM" id="SSF48371">
    <property type="entry name" value="ARM repeat"/>
    <property type="match status" value="1"/>
</dbReference>
<dbReference type="SMART" id="SM00146">
    <property type="entry name" value="PI3Kc"/>
    <property type="match status" value="1"/>
</dbReference>
<dbReference type="FunFam" id="1.25.40.70:FF:000004">
    <property type="entry name" value="Phosphatidylinositol 4,5-bisphosphate 3-kinase catalytic subunit beta"/>
    <property type="match status" value="1"/>
</dbReference>
<dbReference type="InterPro" id="IPR000403">
    <property type="entry name" value="PI3/4_kinase_cat_dom"/>
</dbReference>
<evidence type="ECO:0000259" key="30">
    <source>
        <dbReference type="PROSITE" id="PS51546"/>
    </source>
</evidence>
<dbReference type="GO" id="GO:0016303">
    <property type="term" value="F:1-phosphatidylinositol-3-kinase activity"/>
    <property type="evidence" value="ECO:0007669"/>
    <property type="project" value="TreeGrafter"/>
</dbReference>
<dbReference type="SMART" id="SM00142">
    <property type="entry name" value="PI3K_C2"/>
    <property type="match status" value="1"/>
</dbReference>
<comment type="pathway">
    <text evidence="4">Lipid metabolism.</text>
</comment>
<evidence type="ECO:0000256" key="8">
    <source>
        <dbReference type="ARBA" id="ARBA00022490"/>
    </source>
</evidence>
<dbReference type="GO" id="GO:0046934">
    <property type="term" value="F:1-phosphatidylinositol-4,5-bisphosphate 3-kinase activity"/>
    <property type="evidence" value="ECO:0007669"/>
    <property type="project" value="UniProtKB-EC"/>
</dbReference>
<dbReference type="Gene3D" id="1.10.1070.11">
    <property type="entry name" value="Phosphatidylinositol 3-/4-kinase, catalytic domain"/>
    <property type="match status" value="1"/>
</dbReference>
<keyword evidence="11" id="KW-0808">Transferase</keyword>
<dbReference type="FunFam" id="1.10.1070.11:FF:000001">
    <property type="entry name" value="Phosphatidylinositol 4,5-bisphosphate 3-kinase catalytic subunit"/>
    <property type="match status" value="1"/>
</dbReference>
<organism evidence="32 33">
    <name type="scientific">Oncorhynchus tshawytscha</name>
    <name type="common">Chinook salmon</name>
    <name type="synonym">Salmo tshawytscha</name>
    <dbReference type="NCBI Taxonomy" id="74940"/>
    <lineage>
        <taxon>Eukaryota</taxon>
        <taxon>Metazoa</taxon>
        <taxon>Chordata</taxon>
        <taxon>Craniata</taxon>
        <taxon>Vertebrata</taxon>
        <taxon>Euteleostomi</taxon>
        <taxon>Actinopterygii</taxon>
        <taxon>Neopterygii</taxon>
        <taxon>Teleostei</taxon>
        <taxon>Protacanthopterygii</taxon>
        <taxon>Salmoniformes</taxon>
        <taxon>Salmonidae</taxon>
        <taxon>Salmoninae</taxon>
        <taxon>Oncorhynchus</taxon>
    </lineage>
</organism>
<dbReference type="PANTHER" id="PTHR10048">
    <property type="entry name" value="PHOSPHATIDYLINOSITOL KINASE"/>
    <property type="match status" value="1"/>
</dbReference>
<dbReference type="GO" id="GO:0035005">
    <property type="term" value="F:1-phosphatidylinositol-4-phosphate 3-kinase activity"/>
    <property type="evidence" value="ECO:0007669"/>
    <property type="project" value="TreeGrafter"/>
</dbReference>
<evidence type="ECO:0000256" key="18">
    <source>
        <dbReference type="ARBA" id="ARBA00023242"/>
    </source>
</evidence>
<evidence type="ECO:0000256" key="6">
    <source>
        <dbReference type="ARBA" id="ARBA00012010"/>
    </source>
</evidence>
<dbReference type="InterPro" id="IPR003113">
    <property type="entry name" value="PI3K_ABD"/>
</dbReference>
<feature type="domain" description="PI3K-RBD" evidence="30">
    <location>
        <begin position="216"/>
        <end position="306"/>
    </location>
</feature>
<keyword evidence="16" id="KW-0072">Autophagy</keyword>